<reference evidence="3" key="1">
    <citation type="submission" date="2014-12" db="EMBL/GenBank/DDBJ databases">
        <authorList>
            <person name="Jaenicke S."/>
        </authorList>
    </citation>
    <scope>NUCLEOTIDE SEQUENCE [LARGE SCALE GENOMIC DNA]</scope>
</reference>
<gene>
    <name evidence="2" type="ORF">HAL07_15870</name>
</gene>
<organism evidence="2 3">
    <name type="scientific">Helicobacter ailurogastricus</name>
    <dbReference type="NCBI Taxonomy" id="1578720"/>
    <lineage>
        <taxon>Bacteria</taxon>
        <taxon>Pseudomonadati</taxon>
        <taxon>Campylobacterota</taxon>
        <taxon>Epsilonproteobacteria</taxon>
        <taxon>Campylobacterales</taxon>
        <taxon>Helicobacteraceae</taxon>
        <taxon>Helicobacter</taxon>
    </lineage>
</organism>
<protein>
    <submittedName>
        <fullName evidence="2">Fip</fullName>
    </submittedName>
</protein>
<dbReference type="Proteomes" id="UP000043437">
    <property type="component" value="Unassembled WGS sequence"/>
</dbReference>
<dbReference type="InterPro" id="IPR046556">
    <property type="entry name" value="DUF6710"/>
</dbReference>
<keyword evidence="1" id="KW-0175">Coiled coil</keyword>
<dbReference type="AlphaFoldDB" id="A0A0K2Y474"/>
<sequence>MSRRLIGLLMRCIKCRKKEVERAVKHRVRIEKERIRAEEEKICTEKEREIYRQLMECARYIVKTIDGKGKANSSSHKRQCLLELVYAILRPLQSELFLHFLEGGGMIECDFFEPCVMDFMRGQRSEQNELEFNASKHALCLNKDAIFACTWDSGKYLDALCSYGDCRTPKWELWKQQNQEGKPQCDRHDIILWLPWCIAKVGANGNHSIAAGISSSICAPLKPDRIYDMSFILDLIEVDEKGEYYRDRKTNEKIAEVKSGHRAAAFEIGRLIRECENAT</sequence>
<dbReference type="EMBL" id="CDMG01000009">
    <property type="protein sequence ID" value="CRF53122.1"/>
    <property type="molecule type" value="Genomic_DNA"/>
</dbReference>
<dbReference type="Pfam" id="PF20457">
    <property type="entry name" value="DUF6710"/>
    <property type="match status" value="1"/>
</dbReference>
<evidence type="ECO:0000313" key="3">
    <source>
        <dbReference type="Proteomes" id="UP000043437"/>
    </source>
</evidence>
<name>A0A0K2Y474_9HELI</name>
<proteinExistence type="predicted"/>
<evidence type="ECO:0000256" key="1">
    <source>
        <dbReference type="SAM" id="Coils"/>
    </source>
</evidence>
<accession>A0A0K2Y474</accession>
<feature type="coiled-coil region" evidence="1">
    <location>
        <begin position="20"/>
        <end position="47"/>
    </location>
</feature>
<evidence type="ECO:0000313" key="2">
    <source>
        <dbReference type="EMBL" id="CRF53122.1"/>
    </source>
</evidence>